<accession>A0A165Q384</accession>
<gene>
    <name evidence="3" type="ORF">EXIGLDRAFT_744222</name>
</gene>
<dbReference type="PROSITE" id="PS50157">
    <property type="entry name" value="ZINC_FINGER_C2H2_2"/>
    <property type="match status" value="1"/>
</dbReference>
<keyword evidence="1" id="KW-0479">Metal-binding</keyword>
<keyword evidence="1" id="KW-0862">Zinc</keyword>
<reference evidence="3 4" key="1">
    <citation type="journal article" date="2016" name="Mol. Biol. Evol.">
        <title>Comparative Genomics of Early-Diverging Mushroom-Forming Fungi Provides Insights into the Origins of Lignocellulose Decay Capabilities.</title>
        <authorList>
            <person name="Nagy L.G."/>
            <person name="Riley R."/>
            <person name="Tritt A."/>
            <person name="Adam C."/>
            <person name="Daum C."/>
            <person name="Floudas D."/>
            <person name="Sun H."/>
            <person name="Yadav J.S."/>
            <person name="Pangilinan J."/>
            <person name="Larsson K.H."/>
            <person name="Matsuura K."/>
            <person name="Barry K."/>
            <person name="Labutti K."/>
            <person name="Kuo R."/>
            <person name="Ohm R.A."/>
            <person name="Bhattacharya S.S."/>
            <person name="Shirouzu T."/>
            <person name="Yoshinaga Y."/>
            <person name="Martin F.M."/>
            <person name="Grigoriev I.V."/>
            <person name="Hibbett D.S."/>
        </authorList>
    </citation>
    <scope>NUCLEOTIDE SEQUENCE [LARGE SCALE GENOMIC DNA]</scope>
    <source>
        <strain evidence="3 4">HHB12029</strain>
    </source>
</reference>
<dbReference type="Proteomes" id="UP000077266">
    <property type="component" value="Unassembled WGS sequence"/>
</dbReference>
<evidence type="ECO:0000256" key="1">
    <source>
        <dbReference type="PROSITE-ProRule" id="PRU00042"/>
    </source>
</evidence>
<organism evidence="3 4">
    <name type="scientific">Exidia glandulosa HHB12029</name>
    <dbReference type="NCBI Taxonomy" id="1314781"/>
    <lineage>
        <taxon>Eukaryota</taxon>
        <taxon>Fungi</taxon>
        <taxon>Dikarya</taxon>
        <taxon>Basidiomycota</taxon>
        <taxon>Agaricomycotina</taxon>
        <taxon>Agaricomycetes</taxon>
        <taxon>Auriculariales</taxon>
        <taxon>Exidiaceae</taxon>
        <taxon>Exidia</taxon>
    </lineage>
</organism>
<evidence type="ECO:0000259" key="2">
    <source>
        <dbReference type="PROSITE" id="PS50157"/>
    </source>
</evidence>
<name>A0A165Q384_EXIGL</name>
<sequence length="280" mass="30582">MTYDAYGYPLHSGHNWTSHTSTPQWTLSNTSTPDSILATSPLPGTDAADEAIMKRAMYPYPYQTLLHRSLVVPNVVSPISFYSPDLNSPLALALNPYFHTPTPVVHFATQTPFSPSVPAVTPQPTHHYTALPSDDNSLGLYFDTPLGAVALPSAPAPAPAPTPPSVVTPATPATHVARRSKQRKTLITKAEVHVYKKIRRAAYGNKVFCAVPRCAKTVARGQYLRHLRTHARSFVRCQHCGALLSRDDALVRHEKVNCEAKEKSSRGAKNLKKGTVPDCN</sequence>
<dbReference type="AlphaFoldDB" id="A0A165Q384"/>
<protein>
    <recommendedName>
        <fullName evidence="2">C2H2-type domain-containing protein</fullName>
    </recommendedName>
</protein>
<keyword evidence="4" id="KW-1185">Reference proteome</keyword>
<dbReference type="InterPro" id="IPR013087">
    <property type="entry name" value="Znf_C2H2_type"/>
</dbReference>
<dbReference type="EMBL" id="KV425885">
    <property type="protein sequence ID" value="KZW03019.1"/>
    <property type="molecule type" value="Genomic_DNA"/>
</dbReference>
<feature type="domain" description="C2H2-type" evidence="2">
    <location>
        <begin position="235"/>
        <end position="262"/>
    </location>
</feature>
<dbReference type="InParanoid" id="A0A165Q384"/>
<keyword evidence="1" id="KW-0863">Zinc-finger</keyword>
<evidence type="ECO:0000313" key="3">
    <source>
        <dbReference type="EMBL" id="KZW03019.1"/>
    </source>
</evidence>
<proteinExistence type="predicted"/>
<dbReference type="GO" id="GO:0008270">
    <property type="term" value="F:zinc ion binding"/>
    <property type="evidence" value="ECO:0007669"/>
    <property type="project" value="UniProtKB-KW"/>
</dbReference>
<evidence type="ECO:0000313" key="4">
    <source>
        <dbReference type="Proteomes" id="UP000077266"/>
    </source>
</evidence>